<proteinExistence type="predicted"/>
<dbReference type="Gene3D" id="2.40.160.20">
    <property type="match status" value="1"/>
</dbReference>
<dbReference type="AlphaFoldDB" id="A0A3B1CXW5"/>
<dbReference type="EMBL" id="UOGD01000446">
    <property type="protein sequence ID" value="VAX29353.1"/>
    <property type="molecule type" value="Genomic_DNA"/>
</dbReference>
<keyword evidence="1" id="KW-0812">Transmembrane</keyword>
<keyword evidence="1" id="KW-1133">Transmembrane helix</keyword>
<reference evidence="2" key="1">
    <citation type="submission" date="2018-06" db="EMBL/GenBank/DDBJ databases">
        <authorList>
            <person name="Zhirakovskaya E."/>
        </authorList>
    </citation>
    <scope>NUCLEOTIDE SEQUENCE</scope>
</reference>
<dbReference type="SUPFAM" id="SSF56925">
    <property type="entry name" value="OMPA-like"/>
    <property type="match status" value="1"/>
</dbReference>
<evidence type="ECO:0000256" key="1">
    <source>
        <dbReference type="SAM" id="Phobius"/>
    </source>
</evidence>
<feature type="transmembrane region" description="Helical" evidence="1">
    <location>
        <begin position="208"/>
        <end position="223"/>
    </location>
</feature>
<gene>
    <name evidence="2" type="ORF">MNBD_IGNAVI01-2517</name>
</gene>
<name>A0A3B1CXW5_9ZZZZ</name>
<sequence>MKSVQSQFSKLKIAMLVLVVSSFMYHSNISAQKLEITPFYGYQLNGKVIGYSGDLNIRDASNYGVMLDIAVQNGMQVELFYSRSDTRADFVEFRGPTYKLTNVSVNYFQLGFLRTAKKIDNISLYGVGSLGATLFSPSGQDYNETPKDYYFQDWWLFSVTLGGGAKVWISKKVGLRFEGRLLMPITWAGGGFMIGTGGSGLYLGGGSAILQASLTAGIIIALGK</sequence>
<organism evidence="2">
    <name type="scientific">hydrothermal vent metagenome</name>
    <dbReference type="NCBI Taxonomy" id="652676"/>
    <lineage>
        <taxon>unclassified sequences</taxon>
        <taxon>metagenomes</taxon>
        <taxon>ecological metagenomes</taxon>
    </lineage>
</organism>
<accession>A0A3B1CXW5</accession>
<keyword evidence="1" id="KW-0472">Membrane</keyword>
<protein>
    <submittedName>
        <fullName evidence="2">Multi antimicrobial extrusion protein (Na(+)/drug antiporter), MATE family of MDR efflux pumps</fullName>
    </submittedName>
</protein>
<evidence type="ECO:0000313" key="2">
    <source>
        <dbReference type="EMBL" id="VAX29353.1"/>
    </source>
</evidence>
<dbReference type="InterPro" id="IPR011250">
    <property type="entry name" value="OMP/PagP_B-barrel"/>
</dbReference>